<feature type="compositionally biased region" description="Acidic residues" evidence="1">
    <location>
        <begin position="119"/>
        <end position="130"/>
    </location>
</feature>
<name>A0A7J5Z9L2_DISMA</name>
<keyword evidence="3" id="KW-1185">Reference proteome</keyword>
<feature type="region of interest" description="Disordered" evidence="1">
    <location>
        <begin position="113"/>
        <end position="163"/>
    </location>
</feature>
<proteinExistence type="predicted"/>
<organism evidence="2 3">
    <name type="scientific">Dissostichus mawsoni</name>
    <name type="common">Antarctic cod</name>
    <dbReference type="NCBI Taxonomy" id="36200"/>
    <lineage>
        <taxon>Eukaryota</taxon>
        <taxon>Metazoa</taxon>
        <taxon>Chordata</taxon>
        <taxon>Craniata</taxon>
        <taxon>Vertebrata</taxon>
        <taxon>Euteleostomi</taxon>
        <taxon>Actinopterygii</taxon>
        <taxon>Neopterygii</taxon>
        <taxon>Teleostei</taxon>
        <taxon>Neoteleostei</taxon>
        <taxon>Acanthomorphata</taxon>
        <taxon>Eupercaria</taxon>
        <taxon>Perciformes</taxon>
        <taxon>Notothenioidei</taxon>
        <taxon>Nototheniidae</taxon>
        <taxon>Dissostichus</taxon>
    </lineage>
</organism>
<protein>
    <submittedName>
        <fullName evidence="2">Uncharacterized protein</fullName>
    </submittedName>
</protein>
<dbReference type="InterPro" id="IPR012337">
    <property type="entry name" value="RNaseH-like_sf"/>
</dbReference>
<dbReference type="SUPFAM" id="SSF53098">
    <property type="entry name" value="Ribonuclease H-like"/>
    <property type="match status" value="1"/>
</dbReference>
<reference evidence="2 3" key="1">
    <citation type="submission" date="2020-03" db="EMBL/GenBank/DDBJ databases">
        <title>Dissostichus mawsoni Genome sequencing and assembly.</title>
        <authorList>
            <person name="Park H."/>
        </authorList>
    </citation>
    <scope>NUCLEOTIDE SEQUENCE [LARGE SCALE GENOMIC DNA]</scope>
    <source>
        <strain evidence="2">DM0001</strain>
        <tissue evidence="2">Muscle</tissue>
    </source>
</reference>
<dbReference type="Proteomes" id="UP000518266">
    <property type="component" value="Unassembled WGS sequence"/>
</dbReference>
<sequence length="302" mass="33591">MDSKDQGCCRLDEAFIHGKDCAPGKATTPNPTCGQILPILRKLDKHFTVDEEGDTVLVSSLKQAVWGNLSKRYQTDGIRNFLEEAPALDPRFKHHVEDSTVWDRIKEKVMVGKLTESEQPTEQDRGEEDGVTQQQSLTQRENEEEEDGEESEEEQEQPPPCSSKRAKMTLLEELFAAEDSLKIKNLSTSTTSTQQYQTDRELKLYPDMPTTMTSDDPAAWCEATKSLFIRAQQGPHLGPHLHPTQSISQAQPGFWSVSAWQQDGNVSSRIDFPLSGIKMPPLCGATQETMGASVLCASYSAS</sequence>
<evidence type="ECO:0000313" key="3">
    <source>
        <dbReference type="Proteomes" id="UP000518266"/>
    </source>
</evidence>
<comment type="caution">
    <text evidence="2">The sequence shown here is derived from an EMBL/GenBank/DDBJ whole genome shotgun (WGS) entry which is preliminary data.</text>
</comment>
<evidence type="ECO:0000256" key="1">
    <source>
        <dbReference type="SAM" id="MobiDB-lite"/>
    </source>
</evidence>
<dbReference type="AlphaFoldDB" id="A0A7J5Z9L2"/>
<gene>
    <name evidence="2" type="ORF">F7725_011703</name>
</gene>
<feature type="compositionally biased region" description="Acidic residues" evidence="1">
    <location>
        <begin position="142"/>
        <end position="156"/>
    </location>
</feature>
<feature type="non-terminal residue" evidence="2">
    <location>
        <position position="302"/>
    </location>
</feature>
<accession>A0A7J5Z9L2</accession>
<evidence type="ECO:0000313" key="2">
    <source>
        <dbReference type="EMBL" id="KAF3858502.1"/>
    </source>
</evidence>
<dbReference type="EMBL" id="JAAKFY010000004">
    <property type="protein sequence ID" value="KAF3858502.1"/>
    <property type="molecule type" value="Genomic_DNA"/>
</dbReference>